<dbReference type="AlphaFoldDB" id="A0A6C2YRI5"/>
<accession>A0A6C2YRI5</accession>
<protein>
    <recommendedName>
        <fullName evidence="4">Cytochrome c domain-containing protein</fullName>
    </recommendedName>
</protein>
<feature type="signal peptide" evidence="1">
    <location>
        <begin position="1"/>
        <end position="20"/>
    </location>
</feature>
<evidence type="ECO:0000313" key="2">
    <source>
        <dbReference type="EMBL" id="VIP03779.1"/>
    </source>
</evidence>
<dbReference type="KEGG" id="tim:GMBLW1_01810"/>
<dbReference type="EMBL" id="LR593887">
    <property type="protein sequence ID" value="VTS04926.1"/>
    <property type="molecule type" value="Genomic_DNA"/>
</dbReference>
<evidence type="ECO:0008006" key="4">
    <source>
        <dbReference type="Google" id="ProtNLM"/>
    </source>
</evidence>
<evidence type="ECO:0000313" key="3">
    <source>
        <dbReference type="Proteomes" id="UP000464378"/>
    </source>
</evidence>
<keyword evidence="1" id="KW-0732">Signal</keyword>
<evidence type="ECO:0000256" key="1">
    <source>
        <dbReference type="SAM" id="SignalP"/>
    </source>
</evidence>
<dbReference type="Proteomes" id="UP000464378">
    <property type="component" value="Chromosome"/>
</dbReference>
<sequence>MPRRFCLGTLILTLCLSANAWGQPFDPDLPPIRYWESTPENAVSRLMASLESGKQSLPFDPKHGYLPAILKRLSIPEASQVLVFSKTSLQQRQISPKTPRAIYFNDDTYVGWCLGGEVLEISTADPQLGAVFYSLSQDEVAKPKLIREYDRCALCHASRSNHQGVPSHLIRSVTTRGDGFPDLSLFRMVNHTTPIAKRWGGWYVTGYYRAREHMGNRLPRGGVSPGESVLDLSGLIRTSNYLQPTSDFIALMVLEHQAEGHNRLAKANMLTRSAIHDGEGIRKALELKEHEELGSTRVRIREACEPLVEYLFFCDEATLFGPFSEDTDFVQEFRNRGPKDRSGRSLREFDLDNRLFRYPLSYLVYSEAFAKLPPEAQTYVHRRMGEVLLGKDASPKFAHLTPELRLAIRQILIDTMPKLPKAWDTPEFRRANP</sequence>
<name>A0A6C2YRI5_9BACT</name>
<dbReference type="RefSeq" id="WP_162658933.1">
    <property type="nucleotide sequence ID" value="NZ_LR593887.1"/>
</dbReference>
<proteinExistence type="predicted"/>
<keyword evidence="3" id="KW-1185">Reference proteome</keyword>
<gene>
    <name evidence="2" type="ORF">GMBLW1_01810</name>
</gene>
<dbReference type="InParanoid" id="A0A6C2YRI5"/>
<dbReference type="EMBL" id="LR586016">
    <property type="protein sequence ID" value="VIP03779.1"/>
    <property type="molecule type" value="Genomic_DNA"/>
</dbReference>
<reference evidence="2" key="1">
    <citation type="submission" date="2019-04" db="EMBL/GenBank/DDBJ databases">
        <authorList>
            <consortium name="Science for Life Laboratories"/>
        </authorList>
    </citation>
    <scope>NUCLEOTIDE SEQUENCE</scope>
    <source>
        <strain evidence="2">MBLW1</strain>
    </source>
</reference>
<feature type="chain" id="PRO_5036172831" description="Cytochrome c domain-containing protein" evidence="1">
    <location>
        <begin position="21"/>
        <end position="433"/>
    </location>
</feature>
<organism evidence="2">
    <name type="scientific">Tuwongella immobilis</name>
    <dbReference type="NCBI Taxonomy" id="692036"/>
    <lineage>
        <taxon>Bacteria</taxon>
        <taxon>Pseudomonadati</taxon>
        <taxon>Planctomycetota</taxon>
        <taxon>Planctomycetia</taxon>
        <taxon>Gemmatales</taxon>
        <taxon>Gemmataceae</taxon>
        <taxon>Tuwongella</taxon>
    </lineage>
</organism>